<accession>A0AAN3M5T0</accession>
<gene>
    <name evidence="1" type="ORF">HMPREF9350_04938</name>
</gene>
<comment type="caution">
    <text evidence="1">The sequence shown here is derived from an EMBL/GenBank/DDBJ whole genome shotgun (WGS) entry which is preliminary data.</text>
</comment>
<evidence type="ECO:0000313" key="1">
    <source>
        <dbReference type="EMBL" id="EFU33224.1"/>
    </source>
</evidence>
<dbReference type="AlphaFoldDB" id="A0AAN3M5T0"/>
<name>A0AAN3M5T0_ECOLX</name>
<reference evidence="1 2" key="1">
    <citation type="submission" date="2010-09" db="EMBL/GenBank/DDBJ databases">
        <authorList>
            <person name="Weinstock G."/>
            <person name="Sodergren E."/>
            <person name="Clifton S."/>
            <person name="Fulton L."/>
            <person name="Fulton B."/>
            <person name="Courtney L."/>
            <person name="Fronick C."/>
            <person name="Harrison M."/>
            <person name="Strong C."/>
            <person name="Farmer C."/>
            <person name="Delahaunty K."/>
            <person name="Markovic C."/>
            <person name="Hall O."/>
            <person name="Minx P."/>
            <person name="Tomlinson C."/>
            <person name="Mitreva M."/>
            <person name="Hou S."/>
            <person name="Chen J."/>
            <person name="Wollam A."/>
            <person name="Pepin K.H."/>
            <person name="Johnson M."/>
            <person name="Bhonagiri V."/>
            <person name="Zhang X."/>
            <person name="Suruliraj S."/>
            <person name="Warren W."/>
            <person name="Chinwalla A."/>
            <person name="Mardis E.R."/>
            <person name="Wilson R.K."/>
        </authorList>
    </citation>
    <scope>NUCLEOTIDE SEQUENCE [LARGE SCALE GENOMIC DNA]</scope>
    <source>
        <strain evidence="1 2">MS 85-1</strain>
    </source>
</reference>
<proteinExistence type="predicted"/>
<sequence length="85" mass="9652">MTVVEAKGFLNLVSAPAVTLNYPFSLLFSAWRVLEPFRLECVRIPLVRADKNGRIIRIVIFYVACHRFSPVARCYSAGVQPRARL</sequence>
<dbReference type="Proteomes" id="UP000005056">
    <property type="component" value="Unassembled WGS sequence"/>
</dbReference>
<evidence type="ECO:0000313" key="2">
    <source>
        <dbReference type="Proteomes" id="UP000005056"/>
    </source>
</evidence>
<protein>
    <submittedName>
        <fullName evidence="1">Uncharacterized protein</fullName>
    </submittedName>
</protein>
<organism evidence="1 2">
    <name type="scientific">Escherichia coli MS 85-1</name>
    <dbReference type="NCBI Taxonomy" id="679202"/>
    <lineage>
        <taxon>Bacteria</taxon>
        <taxon>Pseudomonadati</taxon>
        <taxon>Pseudomonadota</taxon>
        <taxon>Gammaproteobacteria</taxon>
        <taxon>Enterobacterales</taxon>
        <taxon>Enterobacteriaceae</taxon>
        <taxon>Escherichia</taxon>
    </lineage>
</organism>
<dbReference type="EMBL" id="ADWQ01000038">
    <property type="protein sequence ID" value="EFU33224.1"/>
    <property type="molecule type" value="Genomic_DNA"/>
</dbReference>